<evidence type="ECO:0000256" key="5">
    <source>
        <dbReference type="SAM" id="SignalP"/>
    </source>
</evidence>
<accession>A7IM86</accession>
<dbReference type="InterPro" id="IPR028082">
    <property type="entry name" value="Peripla_BP_I"/>
</dbReference>
<evidence type="ECO:0000313" key="7">
    <source>
        <dbReference type="EMBL" id="ABS69129.1"/>
    </source>
</evidence>
<organism evidence="7 8">
    <name type="scientific">Xanthobacter autotrophicus (strain ATCC BAA-1158 / Py2)</name>
    <dbReference type="NCBI Taxonomy" id="78245"/>
    <lineage>
        <taxon>Bacteria</taxon>
        <taxon>Pseudomonadati</taxon>
        <taxon>Pseudomonadota</taxon>
        <taxon>Alphaproteobacteria</taxon>
        <taxon>Hyphomicrobiales</taxon>
        <taxon>Xanthobacteraceae</taxon>
        <taxon>Xanthobacter</taxon>
    </lineage>
</organism>
<dbReference type="PRINTS" id="PR00337">
    <property type="entry name" value="LEUILEVALBP"/>
</dbReference>
<evidence type="ECO:0000313" key="8">
    <source>
        <dbReference type="Proteomes" id="UP000002417"/>
    </source>
</evidence>
<dbReference type="Pfam" id="PF13458">
    <property type="entry name" value="Peripla_BP_6"/>
    <property type="match status" value="1"/>
</dbReference>
<feature type="chain" id="PRO_5002708757" evidence="5">
    <location>
        <begin position="46"/>
        <end position="388"/>
    </location>
</feature>
<keyword evidence="3 5" id="KW-0732">Signal</keyword>
<evidence type="ECO:0000256" key="3">
    <source>
        <dbReference type="ARBA" id="ARBA00022729"/>
    </source>
</evidence>
<dbReference type="STRING" id="78245.Xaut_3905"/>
<dbReference type="CDD" id="cd06342">
    <property type="entry name" value="PBP1_ABC_LIVBP-like"/>
    <property type="match status" value="1"/>
</dbReference>
<sequence>MRRGVSLGGGPVFRSRTKGRDLMKKLLMASLALGASLLLAAEAQAQVKMGVGGPMTGANAAFGAQLKTGAEQAVADINAAGGILGQKIQLSVGDDGGKPEQGKSAANKFISDGVKFVVGHFNSGVSIPTSQDYEEAGVLQISPASTNPTFTERKMWNTFRTCGRDDQQGAVAGAYIVKNFKGKKVAIVHDKTPYGKGLADETQKTINKGGVKEVLYEGINPGEKDYSALVSKLKANGVDLLYYGGLHPEAGLLVRQMRDQGMKTVLFSGDGITDKEYWTIAGPGAEGTLMTFGPDPRNNPAAKDIVAAFKAKGVDPEGYVLYSYAAVQVMKQAAEAAKSLDPKKVAAEIHSGKTFNTVLGPLSFDKKGDITKLDYVVYVWKDGAYTQL</sequence>
<keyword evidence="7" id="KW-0675">Receptor</keyword>
<dbReference type="EMBL" id="CP000781">
    <property type="protein sequence ID" value="ABS69129.1"/>
    <property type="molecule type" value="Genomic_DNA"/>
</dbReference>
<dbReference type="PhylomeDB" id="A7IM86"/>
<protein>
    <submittedName>
        <fullName evidence="7">Extracellular ligand-binding receptor</fullName>
    </submittedName>
</protein>
<dbReference type="eggNOG" id="COG0683">
    <property type="taxonomic scope" value="Bacteria"/>
</dbReference>
<gene>
    <name evidence="7" type="ordered locus">Xaut_3905</name>
</gene>
<dbReference type="Gene3D" id="3.40.50.2300">
    <property type="match status" value="2"/>
</dbReference>
<dbReference type="Proteomes" id="UP000002417">
    <property type="component" value="Chromosome"/>
</dbReference>
<keyword evidence="2" id="KW-0813">Transport</keyword>
<dbReference type="InterPro" id="IPR028081">
    <property type="entry name" value="Leu-bd"/>
</dbReference>
<dbReference type="InterPro" id="IPR000709">
    <property type="entry name" value="Leu_Ile_Val-bd"/>
</dbReference>
<dbReference type="SUPFAM" id="SSF53822">
    <property type="entry name" value="Periplasmic binding protein-like I"/>
    <property type="match status" value="1"/>
</dbReference>
<dbReference type="KEGG" id="xau:Xaut_3905"/>
<dbReference type="PANTHER" id="PTHR47151">
    <property type="entry name" value="LEU/ILE/VAL-BINDING ABC TRANSPORTER SUBUNIT"/>
    <property type="match status" value="1"/>
</dbReference>
<evidence type="ECO:0000256" key="2">
    <source>
        <dbReference type="ARBA" id="ARBA00022448"/>
    </source>
</evidence>
<feature type="domain" description="Leucine-binding protein" evidence="6">
    <location>
        <begin position="46"/>
        <end position="383"/>
    </location>
</feature>
<name>A7IM86_XANP2</name>
<reference evidence="7 8" key="1">
    <citation type="submission" date="2007-07" db="EMBL/GenBank/DDBJ databases">
        <title>Complete sequence of chromosome of Xanthobacter autotrophicus Py2.</title>
        <authorList>
            <consortium name="US DOE Joint Genome Institute"/>
            <person name="Copeland A."/>
            <person name="Lucas S."/>
            <person name="Lapidus A."/>
            <person name="Barry K."/>
            <person name="Glavina del Rio T."/>
            <person name="Hammon N."/>
            <person name="Israni S."/>
            <person name="Dalin E."/>
            <person name="Tice H."/>
            <person name="Pitluck S."/>
            <person name="Sims D."/>
            <person name="Brettin T."/>
            <person name="Bruce D."/>
            <person name="Detter J.C."/>
            <person name="Han C."/>
            <person name="Tapia R."/>
            <person name="Brainard J."/>
            <person name="Schmutz J."/>
            <person name="Larimer F."/>
            <person name="Land M."/>
            <person name="Hauser L."/>
            <person name="Kyrpides N."/>
            <person name="Kim E."/>
            <person name="Ensigns S.A."/>
            <person name="Richardson P."/>
        </authorList>
    </citation>
    <scope>NUCLEOTIDE SEQUENCE [LARGE SCALE GENOMIC DNA]</scope>
    <source>
        <strain evidence="8">ATCC BAA-1158 / Py2</strain>
    </source>
</reference>
<keyword evidence="4" id="KW-0029">Amino-acid transport</keyword>
<dbReference type="AlphaFoldDB" id="A7IM86"/>
<dbReference type="GO" id="GO:0006865">
    <property type="term" value="P:amino acid transport"/>
    <property type="evidence" value="ECO:0007669"/>
    <property type="project" value="UniProtKB-KW"/>
</dbReference>
<dbReference type="HOGENOM" id="CLU_027128_6_0_5"/>
<proteinExistence type="inferred from homology"/>
<evidence type="ECO:0000256" key="1">
    <source>
        <dbReference type="ARBA" id="ARBA00010062"/>
    </source>
</evidence>
<keyword evidence="8" id="KW-1185">Reference proteome</keyword>
<comment type="similarity">
    <text evidence="1">Belongs to the leucine-binding protein family.</text>
</comment>
<evidence type="ECO:0000256" key="4">
    <source>
        <dbReference type="ARBA" id="ARBA00022970"/>
    </source>
</evidence>
<dbReference type="PANTHER" id="PTHR47151:SF2">
    <property type="entry name" value="AMINO ACID BINDING PROTEIN"/>
    <property type="match status" value="1"/>
</dbReference>
<feature type="signal peptide" evidence="5">
    <location>
        <begin position="1"/>
        <end position="45"/>
    </location>
</feature>
<evidence type="ECO:0000259" key="6">
    <source>
        <dbReference type="Pfam" id="PF13458"/>
    </source>
</evidence>